<dbReference type="Gene3D" id="3.40.190.10">
    <property type="entry name" value="Periplasmic binding protein-like II"/>
    <property type="match status" value="2"/>
</dbReference>
<evidence type="ECO:0000259" key="1">
    <source>
        <dbReference type="Pfam" id="PF03466"/>
    </source>
</evidence>
<dbReference type="InterPro" id="IPR005119">
    <property type="entry name" value="LysR_subst-bd"/>
</dbReference>
<evidence type="ECO:0000313" key="2">
    <source>
        <dbReference type="EMBL" id="GAA3753746.1"/>
    </source>
</evidence>
<sequence>MCYDAPTEALTWGETGVRAHWSHGRREQAPPRLQLCPTPSRRQLELLRHGELNLAVVRLPAEQGAMVAATVWDEPLGILLRSQHTLAGLETLTWEDLVEQPLLWCEARQAPATASSRILAIPDAIAGSPPLGQQSRGTGRCAPTTFPSRPLLSRHPAYDRETRYPTWRPDRIASLPSRKGLGGHLHPVRRTWLVSAIGSGPQPCSEIRR</sequence>
<keyword evidence="3" id="KW-1185">Reference proteome</keyword>
<feature type="domain" description="LysR substrate-binding" evidence="1">
    <location>
        <begin position="32"/>
        <end position="106"/>
    </location>
</feature>
<evidence type="ECO:0000313" key="3">
    <source>
        <dbReference type="Proteomes" id="UP001500908"/>
    </source>
</evidence>
<organism evidence="2 3">
    <name type="scientific">Salinactinospora qingdaonensis</name>
    <dbReference type="NCBI Taxonomy" id="702744"/>
    <lineage>
        <taxon>Bacteria</taxon>
        <taxon>Bacillati</taxon>
        <taxon>Actinomycetota</taxon>
        <taxon>Actinomycetes</taxon>
        <taxon>Streptosporangiales</taxon>
        <taxon>Nocardiopsidaceae</taxon>
        <taxon>Salinactinospora</taxon>
    </lineage>
</organism>
<reference evidence="3" key="1">
    <citation type="journal article" date="2019" name="Int. J. Syst. Evol. Microbiol.">
        <title>The Global Catalogue of Microorganisms (GCM) 10K type strain sequencing project: providing services to taxonomists for standard genome sequencing and annotation.</title>
        <authorList>
            <consortium name="The Broad Institute Genomics Platform"/>
            <consortium name="The Broad Institute Genome Sequencing Center for Infectious Disease"/>
            <person name="Wu L."/>
            <person name="Ma J."/>
        </authorList>
    </citation>
    <scope>NUCLEOTIDE SEQUENCE [LARGE SCALE GENOMIC DNA]</scope>
    <source>
        <strain evidence="3">JCM 17137</strain>
    </source>
</reference>
<dbReference type="Proteomes" id="UP001500908">
    <property type="component" value="Unassembled WGS sequence"/>
</dbReference>
<dbReference type="EMBL" id="BAABDD010000018">
    <property type="protein sequence ID" value="GAA3753746.1"/>
    <property type="molecule type" value="Genomic_DNA"/>
</dbReference>
<proteinExistence type="predicted"/>
<comment type="caution">
    <text evidence="2">The sequence shown here is derived from an EMBL/GenBank/DDBJ whole genome shotgun (WGS) entry which is preliminary data.</text>
</comment>
<dbReference type="Pfam" id="PF03466">
    <property type="entry name" value="LysR_substrate"/>
    <property type="match status" value="1"/>
</dbReference>
<name>A0ABP7G2G2_9ACTN</name>
<protein>
    <recommendedName>
        <fullName evidence="1">LysR substrate-binding domain-containing protein</fullName>
    </recommendedName>
</protein>
<dbReference type="SUPFAM" id="SSF53850">
    <property type="entry name" value="Periplasmic binding protein-like II"/>
    <property type="match status" value="1"/>
</dbReference>
<accession>A0ABP7G2G2</accession>
<gene>
    <name evidence="2" type="ORF">GCM10022402_35590</name>
</gene>